<accession>A0A433Q4W7</accession>
<comment type="caution">
    <text evidence="3">The sequence shown here is derived from an EMBL/GenBank/DDBJ whole genome shotgun (WGS) entry which is preliminary data.</text>
</comment>
<keyword evidence="2" id="KW-1133">Transmembrane helix</keyword>
<evidence type="ECO:0000313" key="3">
    <source>
        <dbReference type="EMBL" id="RUS24764.1"/>
    </source>
</evidence>
<feature type="region of interest" description="Disordered" evidence="1">
    <location>
        <begin position="243"/>
        <end position="268"/>
    </location>
</feature>
<organism evidence="3 4">
    <name type="scientific">Jimgerdemannia flammicorona</name>
    <dbReference type="NCBI Taxonomy" id="994334"/>
    <lineage>
        <taxon>Eukaryota</taxon>
        <taxon>Fungi</taxon>
        <taxon>Fungi incertae sedis</taxon>
        <taxon>Mucoromycota</taxon>
        <taxon>Mucoromycotina</taxon>
        <taxon>Endogonomycetes</taxon>
        <taxon>Endogonales</taxon>
        <taxon>Endogonaceae</taxon>
        <taxon>Jimgerdemannia</taxon>
    </lineage>
</organism>
<name>A0A433Q4W7_9FUNG</name>
<evidence type="ECO:0000256" key="1">
    <source>
        <dbReference type="SAM" id="MobiDB-lite"/>
    </source>
</evidence>
<evidence type="ECO:0000256" key="2">
    <source>
        <dbReference type="SAM" id="Phobius"/>
    </source>
</evidence>
<sequence>MRALNSSCWSSSSLSYLSVSATSSSIDASWCTALCRFDSRFDIRRVLSSSSISRSRLKLSSSSRASGGRLFRSIAPSISFKLESSTSRSFSATVDCAVLFLGSLINSLSLFFSVSAISFNSNPFFVISSSSLSKSNSRPSPSSASWPISLLTSFSSAFATPAASIIFSTISATPSISLQVFSFSLANAVTDLATSSFRSPTITSSAWMRVNNKSTGIDLPTGGSRVMSRTGTLTVILPSSFVDNSSSSVRSSTNITSSSSSSSSCSFSPASFRTLACPSKKFGSSSLSSMGFFFTSFFAFFSSFSTGTNTSNTPTTATSPNTLSALAFRSKNRSSSSFILISSNLFSAAFARFINCRFPSSSFRIPTFSDPPVCSKCLLCNSNIRACACHSSVATSLTLDMASSTCSMAIFSCLLGLPLDLPSCSFIRFCAECRNRVSRAWSASRLLIRPLSVPISSRSSSIWSGRITPKSRESATAATIRSSISLKSIRFSASPGTKNMVVFTADACWRNWGSADGSDGSGTVSAWYWYNEIGVDICCGKSWGDGMVLARRCGGREGERPLSLPIGDVGNECVEKFAAVSVERERVDAVEGRRARSDSSPEMGSELSVMRCCDLSGREGGLEPEAIG</sequence>
<dbReference type="EMBL" id="RBNJ01014958">
    <property type="protein sequence ID" value="RUS24764.1"/>
    <property type="molecule type" value="Genomic_DNA"/>
</dbReference>
<keyword evidence="2" id="KW-0472">Membrane</keyword>
<dbReference type="AlphaFoldDB" id="A0A433Q4W7"/>
<reference evidence="3 4" key="1">
    <citation type="journal article" date="2018" name="New Phytol.">
        <title>Phylogenomics of Endogonaceae and evolution of mycorrhizas within Mucoromycota.</title>
        <authorList>
            <person name="Chang Y."/>
            <person name="Desiro A."/>
            <person name="Na H."/>
            <person name="Sandor L."/>
            <person name="Lipzen A."/>
            <person name="Clum A."/>
            <person name="Barry K."/>
            <person name="Grigoriev I.V."/>
            <person name="Martin F.M."/>
            <person name="Stajich J.E."/>
            <person name="Smith M.E."/>
            <person name="Bonito G."/>
            <person name="Spatafora J.W."/>
        </authorList>
    </citation>
    <scope>NUCLEOTIDE SEQUENCE [LARGE SCALE GENOMIC DNA]</scope>
    <source>
        <strain evidence="3 4">AD002</strain>
    </source>
</reference>
<keyword evidence="4" id="KW-1185">Reference proteome</keyword>
<keyword evidence="2" id="KW-0812">Transmembrane</keyword>
<protein>
    <submittedName>
        <fullName evidence="3">Uncharacterized protein</fullName>
    </submittedName>
</protein>
<evidence type="ECO:0000313" key="4">
    <source>
        <dbReference type="Proteomes" id="UP000274822"/>
    </source>
</evidence>
<proteinExistence type="predicted"/>
<gene>
    <name evidence="3" type="ORF">BC938DRAFT_473095</name>
</gene>
<feature type="transmembrane region" description="Helical" evidence="2">
    <location>
        <begin position="97"/>
        <end position="119"/>
    </location>
</feature>
<dbReference type="Proteomes" id="UP000274822">
    <property type="component" value="Unassembled WGS sequence"/>
</dbReference>